<name>X1L1M8_9ZZZZ</name>
<proteinExistence type="predicted"/>
<organism evidence="1">
    <name type="scientific">marine sediment metagenome</name>
    <dbReference type="NCBI Taxonomy" id="412755"/>
    <lineage>
        <taxon>unclassified sequences</taxon>
        <taxon>metagenomes</taxon>
        <taxon>ecological metagenomes</taxon>
    </lineage>
</organism>
<accession>X1L1M8</accession>
<reference evidence="1" key="1">
    <citation type="journal article" date="2014" name="Front. Microbiol.">
        <title>High frequency of phylogenetically diverse reductive dehalogenase-homologous genes in deep subseafloor sedimentary metagenomes.</title>
        <authorList>
            <person name="Kawai M."/>
            <person name="Futagami T."/>
            <person name="Toyoda A."/>
            <person name="Takaki Y."/>
            <person name="Nishi S."/>
            <person name="Hori S."/>
            <person name="Arai W."/>
            <person name="Tsubouchi T."/>
            <person name="Morono Y."/>
            <person name="Uchiyama I."/>
            <person name="Ito T."/>
            <person name="Fujiyama A."/>
            <person name="Inagaki F."/>
            <person name="Takami H."/>
        </authorList>
    </citation>
    <scope>NUCLEOTIDE SEQUENCE</scope>
    <source>
        <strain evidence="1">Expedition CK06-06</strain>
    </source>
</reference>
<gene>
    <name evidence="1" type="ORF">S06H3_22290</name>
</gene>
<comment type="caution">
    <text evidence="1">The sequence shown here is derived from an EMBL/GenBank/DDBJ whole genome shotgun (WGS) entry which is preliminary data.</text>
</comment>
<evidence type="ECO:0000313" key="1">
    <source>
        <dbReference type="EMBL" id="GAI13242.1"/>
    </source>
</evidence>
<dbReference type="AlphaFoldDB" id="X1L1M8"/>
<dbReference type="EMBL" id="BARV01011881">
    <property type="protein sequence ID" value="GAI13242.1"/>
    <property type="molecule type" value="Genomic_DNA"/>
</dbReference>
<sequence>MAIDFNLFLLRFLVNRIPIIANKIIIPAASLIYPGRYKKIEQIKKIIRSIVFIFSDKNPSNPILKQINPDKAVTDIHKACQKDALWAKKIIGE</sequence>
<protein>
    <submittedName>
        <fullName evidence="1">Uncharacterized protein</fullName>
    </submittedName>
</protein>